<proteinExistence type="predicted"/>
<gene>
    <name evidence="1" type="ORF">CYMTET_31101</name>
</gene>
<dbReference type="Proteomes" id="UP001190700">
    <property type="component" value="Unassembled WGS sequence"/>
</dbReference>
<dbReference type="Gene3D" id="3.40.50.300">
    <property type="entry name" value="P-loop containing nucleotide triphosphate hydrolases"/>
    <property type="match status" value="1"/>
</dbReference>
<reference evidence="1 2" key="1">
    <citation type="journal article" date="2015" name="Genome Biol. Evol.">
        <title>Comparative Genomics of a Bacterivorous Green Alga Reveals Evolutionary Causalities and Consequences of Phago-Mixotrophic Mode of Nutrition.</title>
        <authorList>
            <person name="Burns J.A."/>
            <person name="Paasch A."/>
            <person name="Narechania A."/>
            <person name="Kim E."/>
        </authorList>
    </citation>
    <scope>NUCLEOTIDE SEQUENCE [LARGE SCALE GENOMIC DNA]</scope>
    <source>
        <strain evidence="1 2">PLY_AMNH</strain>
    </source>
</reference>
<dbReference type="SUPFAM" id="SSF52540">
    <property type="entry name" value="P-loop containing nucleoside triphosphate hydrolases"/>
    <property type="match status" value="1"/>
</dbReference>
<protein>
    <recommendedName>
        <fullName evidence="3">Glycerate kinase</fullName>
    </recommendedName>
</protein>
<sequence>MCGAFSTDEDLQGFICESPLLSKVGLAPEAVSKNLDWWKELGTLLINNLQMDSENLTDAERERVYQYYLPVYHWCQSQLQRHKEQNAGTCQPIVLGLSAPQGCGKTTVVEQLEALFRAQGMTAVAVSVDDFYLTFEEQQALAEAHPGNALLQFRGNAGSHDVALGTDTLRSLLALKTPEDEAATPRYDKSLNEGRGDRAPPIQWPVVKGPVDVILFEGWMFGFAPVSEEEACTVDPQLKEVNAALRGYKAAWDSFVDAWMVIKVDDHNWVQKWRLQAEVAMREKGLPCMTDEQVKDFVDRFLPAYRAYLPGLYADGPTTAGEDVPVLVIDVDENRSVHGHSD</sequence>
<name>A0AAE0FHP6_9CHLO</name>
<evidence type="ECO:0000313" key="2">
    <source>
        <dbReference type="Proteomes" id="UP001190700"/>
    </source>
</evidence>
<dbReference type="PANTHER" id="PTHR10285">
    <property type="entry name" value="URIDINE KINASE"/>
    <property type="match status" value="1"/>
</dbReference>
<accession>A0AAE0FHP6</accession>
<dbReference type="AlphaFoldDB" id="A0AAE0FHP6"/>
<dbReference type="EMBL" id="LGRX02018372">
    <property type="protein sequence ID" value="KAK3259915.1"/>
    <property type="molecule type" value="Genomic_DNA"/>
</dbReference>
<keyword evidence="2" id="KW-1185">Reference proteome</keyword>
<comment type="caution">
    <text evidence="1">The sequence shown here is derived from an EMBL/GenBank/DDBJ whole genome shotgun (WGS) entry which is preliminary data.</text>
</comment>
<organism evidence="1 2">
    <name type="scientific">Cymbomonas tetramitiformis</name>
    <dbReference type="NCBI Taxonomy" id="36881"/>
    <lineage>
        <taxon>Eukaryota</taxon>
        <taxon>Viridiplantae</taxon>
        <taxon>Chlorophyta</taxon>
        <taxon>Pyramimonadophyceae</taxon>
        <taxon>Pyramimonadales</taxon>
        <taxon>Pyramimonadaceae</taxon>
        <taxon>Cymbomonas</taxon>
    </lineage>
</organism>
<evidence type="ECO:0008006" key="3">
    <source>
        <dbReference type="Google" id="ProtNLM"/>
    </source>
</evidence>
<dbReference type="InterPro" id="IPR027417">
    <property type="entry name" value="P-loop_NTPase"/>
</dbReference>
<evidence type="ECO:0000313" key="1">
    <source>
        <dbReference type="EMBL" id="KAK3259915.1"/>
    </source>
</evidence>